<evidence type="ECO:0000256" key="1">
    <source>
        <dbReference type="SAM" id="MobiDB-lite"/>
    </source>
</evidence>
<dbReference type="InParanoid" id="A0A0H2R5G1"/>
<feature type="region of interest" description="Disordered" evidence="1">
    <location>
        <begin position="1"/>
        <end position="79"/>
    </location>
</feature>
<feature type="region of interest" description="Disordered" evidence="1">
    <location>
        <begin position="95"/>
        <end position="138"/>
    </location>
</feature>
<protein>
    <submittedName>
        <fullName evidence="2">Uncharacterized protein</fullName>
    </submittedName>
</protein>
<feature type="compositionally biased region" description="Basic and acidic residues" evidence="1">
    <location>
        <begin position="19"/>
        <end position="31"/>
    </location>
</feature>
<organism evidence="2 3">
    <name type="scientific">Schizopora paradoxa</name>
    <dbReference type="NCBI Taxonomy" id="27342"/>
    <lineage>
        <taxon>Eukaryota</taxon>
        <taxon>Fungi</taxon>
        <taxon>Dikarya</taxon>
        <taxon>Basidiomycota</taxon>
        <taxon>Agaricomycotina</taxon>
        <taxon>Agaricomycetes</taxon>
        <taxon>Hymenochaetales</taxon>
        <taxon>Schizoporaceae</taxon>
        <taxon>Schizopora</taxon>
    </lineage>
</organism>
<sequence>MDVQPPPYEQNEAPTMQEGTHENEEHVESSHCRATRGVVESVEDATAGEVTSAAASEGGQVSVRRGESASSCEHDHPDDEGALARALHSVTLQSISQCDSSPLDEDSVSTTTDSSDSDPDAESRLAGQSSQGHERDGLLPLEDGFEVVEDLMLGPVGREVDQSELDRQLRREISQSYRNLLLKMMELYTAEKRTLESKTRTLQMHLDAHDANNAIPSWVTGF</sequence>
<keyword evidence="3" id="KW-1185">Reference proteome</keyword>
<dbReference type="Proteomes" id="UP000053477">
    <property type="component" value="Unassembled WGS sequence"/>
</dbReference>
<feature type="compositionally biased region" description="Basic and acidic residues" evidence="1">
    <location>
        <begin position="64"/>
        <end position="79"/>
    </location>
</feature>
<accession>A0A0H2R5G1</accession>
<gene>
    <name evidence="2" type="ORF">SCHPADRAFT_1001923</name>
</gene>
<dbReference type="EMBL" id="KQ086162">
    <property type="protein sequence ID" value="KLO07084.1"/>
    <property type="molecule type" value="Genomic_DNA"/>
</dbReference>
<name>A0A0H2R5G1_9AGAM</name>
<evidence type="ECO:0000313" key="3">
    <source>
        <dbReference type="Proteomes" id="UP000053477"/>
    </source>
</evidence>
<dbReference type="AlphaFoldDB" id="A0A0H2R5G1"/>
<proteinExistence type="predicted"/>
<reference evidence="2 3" key="1">
    <citation type="submission" date="2015-04" db="EMBL/GenBank/DDBJ databases">
        <title>Complete genome sequence of Schizopora paradoxa KUC8140, a cosmopolitan wood degrader in East Asia.</title>
        <authorList>
            <consortium name="DOE Joint Genome Institute"/>
            <person name="Min B."/>
            <person name="Park H."/>
            <person name="Jang Y."/>
            <person name="Kim J.-J."/>
            <person name="Kim K.H."/>
            <person name="Pangilinan J."/>
            <person name="Lipzen A."/>
            <person name="Riley R."/>
            <person name="Grigoriev I.V."/>
            <person name="Spatafora J.W."/>
            <person name="Choi I.-G."/>
        </authorList>
    </citation>
    <scope>NUCLEOTIDE SEQUENCE [LARGE SCALE GENOMIC DNA]</scope>
    <source>
        <strain evidence="2 3">KUC8140</strain>
    </source>
</reference>
<evidence type="ECO:0000313" key="2">
    <source>
        <dbReference type="EMBL" id="KLO07084.1"/>
    </source>
</evidence>